<evidence type="ECO:0000313" key="4">
    <source>
        <dbReference type="Proteomes" id="UP001237642"/>
    </source>
</evidence>
<dbReference type="SUPFAM" id="SSF81383">
    <property type="entry name" value="F-box domain"/>
    <property type="match status" value="1"/>
</dbReference>
<comment type="caution">
    <text evidence="3">The sequence shown here is derived from an EMBL/GenBank/DDBJ whole genome shotgun (WGS) entry which is preliminary data.</text>
</comment>
<dbReference type="AlphaFoldDB" id="A0AAD8HY60"/>
<organism evidence="3 4">
    <name type="scientific">Heracleum sosnowskyi</name>
    <dbReference type="NCBI Taxonomy" id="360622"/>
    <lineage>
        <taxon>Eukaryota</taxon>
        <taxon>Viridiplantae</taxon>
        <taxon>Streptophyta</taxon>
        <taxon>Embryophyta</taxon>
        <taxon>Tracheophyta</taxon>
        <taxon>Spermatophyta</taxon>
        <taxon>Magnoliopsida</taxon>
        <taxon>eudicotyledons</taxon>
        <taxon>Gunneridae</taxon>
        <taxon>Pentapetalae</taxon>
        <taxon>asterids</taxon>
        <taxon>campanulids</taxon>
        <taxon>Apiales</taxon>
        <taxon>Apiaceae</taxon>
        <taxon>Apioideae</taxon>
        <taxon>apioid superclade</taxon>
        <taxon>Tordylieae</taxon>
        <taxon>Tordyliinae</taxon>
        <taxon>Heracleum</taxon>
    </lineage>
</organism>
<sequence>MNCLETKVNELKVDVSFNPKQRSTSCVINRRVSWADMPADILFIIFGLLRDINNHHFLDLYQCLAVCRTWRFIAKQIWQNHILPTTPWLLQEEGKDKKIVFNTNPYMLHKHLRLDTKDEESSFSFDFNSYGMKMYASYDGWLLLGTSLYQPLLYNPITKLLLQLPPLPIDLHLQLHSHMKYVSSRSRPTDPNCIICLKFSKKRDLFDNHGTSLIFCRPASSSSWLELEEDVEDIMFCGGQFYAIAASGALFVYNDDIIYGNTDPYTSMTWMKMKMGGEICGIDSRSVIDVHCFFFYLVESKNGEILMIKRILERDCEATKSFCIFKLKYWSDTVYGHYSYYYWDEISSLPEKEALLLGWNDCSSISMDEHSAYKSNCIYFYDEDLWGKVVAYGMYDLTRHSILKKSEESDLYNSRFFNPSKLSNL</sequence>
<dbReference type="InterPro" id="IPR005174">
    <property type="entry name" value="KIB1-4_b-propeller"/>
</dbReference>
<dbReference type="PANTHER" id="PTHR33110">
    <property type="entry name" value="F-BOX/KELCH-REPEAT PROTEIN-RELATED"/>
    <property type="match status" value="1"/>
</dbReference>
<dbReference type="InterPro" id="IPR036047">
    <property type="entry name" value="F-box-like_dom_sf"/>
</dbReference>
<reference evidence="3" key="2">
    <citation type="submission" date="2023-05" db="EMBL/GenBank/DDBJ databases">
        <authorList>
            <person name="Schelkunov M.I."/>
        </authorList>
    </citation>
    <scope>NUCLEOTIDE SEQUENCE</scope>
    <source>
        <strain evidence="3">Hsosn_3</strain>
        <tissue evidence="3">Leaf</tissue>
    </source>
</reference>
<gene>
    <name evidence="3" type="ORF">POM88_031483</name>
</gene>
<evidence type="ECO:0000313" key="3">
    <source>
        <dbReference type="EMBL" id="KAK1375290.1"/>
    </source>
</evidence>
<evidence type="ECO:0000259" key="1">
    <source>
        <dbReference type="Pfam" id="PF03478"/>
    </source>
</evidence>
<feature type="domain" description="KIB1-4 beta-propeller" evidence="1">
    <location>
        <begin position="128"/>
        <end position="388"/>
    </location>
</feature>
<name>A0AAD8HY60_9APIA</name>
<dbReference type="Pfam" id="PF03478">
    <property type="entry name" value="Beta-prop_KIB1-4"/>
    <property type="match status" value="1"/>
</dbReference>
<evidence type="ECO:0000259" key="2">
    <source>
        <dbReference type="Pfam" id="PF12937"/>
    </source>
</evidence>
<dbReference type="Proteomes" id="UP001237642">
    <property type="component" value="Unassembled WGS sequence"/>
</dbReference>
<dbReference type="Pfam" id="PF12937">
    <property type="entry name" value="F-box-like"/>
    <property type="match status" value="1"/>
</dbReference>
<accession>A0AAD8HY60</accession>
<feature type="domain" description="F-box" evidence="2">
    <location>
        <begin position="34"/>
        <end position="81"/>
    </location>
</feature>
<protein>
    <submittedName>
        <fullName evidence="3">DUF295 domain-containing protein</fullName>
    </submittedName>
</protein>
<dbReference type="EMBL" id="JAUIZM010000007">
    <property type="protein sequence ID" value="KAK1375290.1"/>
    <property type="molecule type" value="Genomic_DNA"/>
</dbReference>
<keyword evidence="4" id="KW-1185">Reference proteome</keyword>
<dbReference type="InterPro" id="IPR001810">
    <property type="entry name" value="F-box_dom"/>
</dbReference>
<dbReference type="Gene3D" id="1.20.1280.50">
    <property type="match status" value="1"/>
</dbReference>
<proteinExistence type="predicted"/>
<reference evidence="3" key="1">
    <citation type="submission" date="2023-02" db="EMBL/GenBank/DDBJ databases">
        <title>Genome of toxic invasive species Heracleum sosnowskyi carries increased number of genes despite the absence of recent whole-genome duplications.</title>
        <authorList>
            <person name="Schelkunov M."/>
            <person name="Shtratnikova V."/>
            <person name="Makarenko M."/>
            <person name="Klepikova A."/>
            <person name="Omelchenko D."/>
            <person name="Novikova G."/>
            <person name="Obukhova E."/>
            <person name="Bogdanov V."/>
            <person name="Penin A."/>
            <person name="Logacheva M."/>
        </authorList>
    </citation>
    <scope>NUCLEOTIDE SEQUENCE</scope>
    <source>
        <strain evidence="3">Hsosn_3</strain>
        <tissue evidence="3">Leaf</tissue>
    </source>
</reference>